<dbReference type="InterPro" id="IPR003593">
    <property type="entry name" value="AAA+_ATPase"/>
</dbReference>
<keyword evidence="6 12" id="KW-1133">Transmembrane helix</keyword>
<evidence type="ECO:0000256" key="6">
    <source>
        <dbReference type="ARBA" id="ARBA00022989"/>
    </source>
</evidence>
<evidence type="ECO:0000256" key="3">
    <source>
        <dbReference type="ARBA" id="ARBA00022692"/>
    </source>
</evidence>
<dbReference type="Pfam" id="PF00664">
    <property type="entry name" value="ABC_membrane"/>
    <property type="match status" value="1"/>
</dbReference>
<dbReference type="Pfam" id="PF00005">
    <property type="entry name" value="ABC_tran"/>
    <property type="match status" value="1"/>
</dbReference>
<dbReference type="GO" id="GO:0005524">
    <property type="term" value="F:ATP binding"/>
    <property type="evidence" value="ECO:0007669"/>
    <property type="project" value="UniProtKB-KW"/>
</dbReference>
<keyword evidence="5 15" id="KW-0067">ATP-binding</keyword>
<comment type="function">
    <text evidence="8">ABC transporter involved in fatty acid import. Transmembrane domains (TMD) form a pore in the membrane and the ATP-binding domain (NBD) is responsible for energy generation.</text>
</comment>
<dbReference type="SUPFAM" id="SSF90123">
    <property type="entry name" value="ABC transporter transmembrane region"/>
    <property type="match status" value="1"/>
</dbReference>
<dbReference type="Gene3D" id="3.40.50.300">
    <property type="entry name" value="P-loop containing nucleotide triphosphate hydrolases"/>
    <property type="match status" value="1"/>
</dbReference>
<dbReference type="InterPro" id="IPR011527">
    <property type="entry name" value="ABC1_TM_dom"/>
</dbReference>
<evidence type="ECO:0000256" key="5">
    <source>
        <dbReference type="ARBA" id="ARBA00022840"/>
    </source>
</evidence>
<evidence type="ECO:0000313" key="16">
    <source>
        <dbReference type="Proteomes" id="UP000095214"/>
    </source>
</evidence>
<proteinExistence type="inferred from homology"/>
<feature type="transmembrane region" description="Helical" evidence="12">
    <location>
        <begin position="62"/>
        <end position="89"/>
    </location>
</feature>
<gene>
    <name evidence="15" type="ORF">BH719_05335</name>
</gene>
<dbReference type="InterPro" id="IPR039421">
    <property type="entry name" value="Type_1_exporter"/>
</dbReference>
<name>A0A1D8B2H8_9ACTO</name>
<dbReference type="PANTHER" id="PTHR24221:SF654">
    <property type="entry name" value="ATP-BINDING CASSETTE SUB-FAMILY B MEMBER 6"/>
    <property type="match status" value="1"/>
</dbReference>
<dbReference type="EMBL" id="CP017298">
    <property type="protein sequence ID" value="AOS47358.1"/>
    <property type="molecule type" value="Genomic_DNA"/>
</dbReference>
<feature type="transmembrane region" description="Helical" evidence="12">
    <location>
        <begin position="162"/>
        <end position="182"/>
    </location>
</feature>
<evidence type="ECO:0000256" key="8">
    <source>
        <dbReference type="ARBA" id="ARBA00055053"/>
    </source>
</evidence>
<dbReference type="GO" id="GO:0140359">
    <property type="term" value="F:ABC-type transporter activity"/>
    <property type="evidence" value="ECO:0007669"/>
    <property type="project" value="InterPro"/>
</dbReference>
<dbReference type="GO" id="GO:0005886">
    <property type="term" value="C:plasma membrane"/>
    <property type="evidence" value="ECO:0007669"/>
    <property type="project" value="UniProtKB-SubCell"/>
</dbReference>
<dbReference type="PANTHER" id="PTHR24221">
    <property type="entry name" value="ATP-BINDING CASSETTE SUB-FAMILY B"/>
    <property type="match status" value="1"/>
</dbReference>
<keyword evidence="16" id="KW-1185">Reference proteome</keyword>
<organism evidence="15 16">
    <name type="scientific">Pauljensenia hongkongensis</name>
    <dbReference type="NCBI Taxonomy" id="178339"/>
    <lineage>
        <taxon>Bacteria</taxon>
        <taxon>Bacillati</taxon>
        <taxon>Actinomycetota</taxon>
        <taxon>Actinomycetes</taxon>
        <taxon>Actinomycetales</taxon>
        <taxon>Actinomycetaceae</taxon>
        <taxon>Pauljensenia</taxon>
    </lineage>
</organism>
<dbReference type="GO" id="GO:0016887">
    <property type="term" value="F:ATP hydrolysis activity"/>
    <property type="evidence" value="ECO:0007669"/>
    <property type="project" value="InterPro"/>
</dbReference>
<dbReference type="InterPro" id="IPR003439">
    <property type="entry name" value="ABC_transporter-like_ATP-bd"/>
</dbReference>
<evidence type="ECO:0000313" key="15">
    <source>
        <dbReference type="EMBL" id="AOS47358.1"/>
    </source>
</evidence>
<evidence type="ECO:0000256" key="9">
    <source>
        <dbReference type="ARBA" id="ARBA00061644"/>
    </source>
</evidence>
<dbReference type="InterPro" id="IPR017871">
    <property type="entry name" value="ABC_transporter-like_CS"/>
</dbReference>
<comment type="similarity">
    <text evidence="9">Belongs to the ABC transporter superfamily. Lipid exporter (TC 3.A.1.106) family.</text>
</comment>
<dbReference type="PROSITE" id="PS50893">
    <property type="entry name" value="ABC_TRANSPORTER_2"/>
    <property type="match status" value="1"/>
</dbReference>
<evidence type="ECO:0000256" key="10">
    <source>
        <dbReference type="ARBA" id="ARBA00071747"/>
    </source>
</evidence>
<evidence type="ECO:0000256" key="11">
    <source>
        <dbReference type="SAM" id="MobiDB-lite"/>
    </source>
</evidence>
<dbReference type="InterPro" id="IPR027417">
    <property type="entry name" value="P-loop_NTPase"/>
</dbReference>
<keyword evidence="4" id="KW-0547">Nucleotide-binding</keyword>
<evidence type="ECO:0000256" key="2">
    <source>
        <dbReference type="ARBA" id="ARBA00022448"/>
    </source>
</evidence>
<accession>A0A1D8B2H8</accession>
<evidence type="ECO:0000256" key="7">
    <source>
        <dbReference type="ARBA" id="ARBA00023136"/>
    </source>
</evidence>
<reference evidence="15 16" key="1">
    <citation type="submission" date="2016-09" db="EMBL/GenBank/DDBJ databases">
        <title>Complete genome sequence of Actinomyces hongkongensis HKU8.</title>
        <authorList>
            <person name="Gao Y.-X."/>
            <person name="Zhou Y.-Y."/>
            <person name="Xie Y."/>
            <person name="Wang M."/>
            <person name="Wang S.-J."/>
            <person name="Shen S.-G."/>
        </authorList>
    </citation>
    <scope>NUCLEOTIDE SEQUENCE [LARGE SCALE GENOMIC DNA]</scope>
    <source>
        <strain evidence="15 16">HKU8</strain>
    </source>
</reference>
<keyword evidence="7 12" id="KW-0472">Membrane</keyword>
<dbReference type="STRING" id="178339.BH719_05335"/>
<dbReference type="AlphaFoldDB" id="A0A1D8B2H8"/>
<evidence type="ECO:0000256" key="12">
    <source>
        <dbReference type="SAM" id="Phobius"/>
    </source>
</evidence>
<sequence length="624" mass="64999">MSASENKNAGLKELIRPAVPAMFGAAALTALAAVLGIVPYAAMARLAELWLGEEGATPGELWLLAGVAVAALFAGQTCYSLGLGVTHIAEARLRHRLRERVVTTIGNMPLGEVSALSAGAIRKMVADDTAAIHTMIAHLPGDTTHSLVGAAAGFAYLLCVDWRLALALAGVWVVLIGAIALVSMRGYGSIVSEFSEQQTALAAATVEMVEGIAEIKNFQAADATRTRFTAAREAFSALSYTWTKRSGAAVALVSAIIRPSSVFATVAPLAALFVWQGWTTPARALPFFFVALALPSGLLTLTQMTQHAYEARQGARATAQLLASPLMPEGAYEGAAPQPGAVSFDGVSFGYSQDAPVLRDVSFSVEPGTVTAIVGPSGGGKTTIARLVGRFWDADSGTVRVGGIDVREATHAWLLSQLAIVFQDVALCHDTVGANIALGRPGATREQIEAAARAACVHDRIMALPEGYDTVIGEEGGFLSGGERQRVTLARAYLMDAPILVLDEATASADPRSERDIHRALSSLSEGRSVLVIAHRLSTIRDADQILVVDRGRIVERGTHDRLIALDGAYARLWRTQNPGQGGPGGPGGPGDPGDPDASNSPDGPDGPGGPGSGGRPGTSRKEK</sequence>
<evidence type="ECO:0000256" key="1">
    <source>
        <dbReference type="ARBA" id="ARBA00004651"/>
    </source>
</evidence>
<dbReference type="Proteomes" id="UP000095214">
    <property type="component" value="Chromosome"/>
</dbReference>
<keyword evidence="2" id="KW-0813">Transport</keyword>
<dbReference type="RefSeq" id="WP_009743749.1">
    <property type="nucleotide sequence ID" value="NZ_CP017298.1"/>
</dbReference>
<feature type="transmembrane region" description="Helical" evidence="12">
    <location>
        <begin position="21"/>
        <end position="42"/>
    </location>
</feature>
<dbReference type="InterPro" id="IPR036640">
    <property type="entry name" value="ABC1_TM_sf"/>
</dbReference>
<keyword evidence="3 12" id="KW-0812">Transmembrane</keyword>
<protein>
    <recommendedName>
        <fullName evidence="10">Fatty acid ABC transporter ATP-binding/permease protein</fullName>
    </recommendedName>
</protein>
<dbReference type="KEGG" id="phon:BH719_05335"/>
<feature type="compositionally biased region" description="Gly residues" evidence="11">
    <location>
        <begin position="580"/>
        <end position="592"/>
    </location>
</feature>
<evidence type="ECO:0000259" key="13">
    <source>
        <dbReference type="PROSITE" id="PS50893"/>
    </source>
</evidence>
<evidence type="ECO:0000259" key="14">
    <source>
        <dbReference type="PROSITE" id="PS50929"/>
    </source>
</evidence>
<evidence type="ECO:0000256" key="4">
    <source>
        <dbReference type="ARBA" id="ARBA00022741"/>
    </source>
</evidence>
<dbReference type="Gene3D" id="1.20.1560.10">
    <property type="entry name" value="ABC transporter type 1, transmembrane domain"/>
    <property type="match status" value="1"/>
</dbReference>
<dbReference type="SUPFAM" id="SSF52540">
    <property type="entry name" value="P-loop containing nucleoside triphosphate hydrolases"/>
    <property type="match status" value="1"/>
</dbReference>
<feature type="region of interest" description="Disordered" evidence="11">
    <location>
        <begin position="575"/>
        <end position="624"/>
    </location>
</feature>
<feature type="domain" description="ABC transporter" evidence="13">
    <location>
        <begin position="342"/>
        <end position="576"/>
    </location>
</feature>
<dbReference type="FunFam" id="3.40.50.300:FF:000287">
    <property type="entry name" value="Multidrug ABC transporter ATP-binding protein"/>
    <property type="match status" value="1"/>
</dbReference>
<dbReference type="SMART" id="SM00382">
    <property type="entry name" value="AAA"/>
    <property type="match status" value="1"/>
</dbReference>
<comment type="subcellular location">
    <subcellularLocation>
        <location evidence="1">Cell membrane</location>
        <topology evidence="1">Multi-pass membrane protein</topology>
    </subcellularLocation>
</comment>
<dbReference type="PROSITE" id="PS50929">
    <property type="entry name" value="ABC_TM1F"/>
    <property type="match status" value="1"/>
</dbReference>
<feature type="domain" description="ABC transmembrane type-1" evidence="14">
    <location>
        <begin position="23"/>
        <end position="310"/>
    </location>
</feature>
<dbReference type="OrthoDB" id="9806127at2"/>
<feature type="compositionally biased region" description="Gly residues" evidence="11">
    <location>
        <begin position="606"/>
        <end position="617"/>
    </location>
</feature>
<dbReference type="PROSITE" id="PS00211">
    <property type="entry name" value="ABC_TRANSPORTER_1"/>
    <property type="match status" value="1"/>
</dbReference>